<dbReference type="InterPro" id="IPR055140">
    <property type="entry name" value="Thiolase_C_2"/>
</dbReference>
<dbReference type="InterPro" id="IPR020613">
    <property type="entry name" value="Thiolase_CS"/>
</dbReference>
<dbReference type="GO" id="GO:0016747">
    <property type="term" value="F:acyltransferase activity, transferring groups other than amino-acyl groups"/>
    <property type="evidence" value="ECO:0007669"/>
    <property type="project" value="InterPro"/>
</dbReference>
<feature type="domain" description="Copper amine oxidase catalytic" evidence="23">
    <location>
        <begin position="715"/>
        <end position="1122"/>
    </location>
</feature>
<evidence type="ECO:0000256" key="13">
    <source>
        <dbReference type="ARBA" id="ARBA00023055"/>
    </source>
</evidence>
<dbReference type="Gene3D" id="2.70.98.20">
    <property type="entry name" value="Copper amine oxidase, catalytic domain"/>
    <property type="match status" value="1"/>
</dbReference>
<keyword evidence="7" id="KW-0813">Transport</keyword>
<organism evidence="26 27">
    <name type="scientific">Synchytrium microbalum</name>
    <dbReference type="NCBI Taxonomy" id="1806994"/>
    <lineage>
        <taxon>Eukaryota</taxon>
        <taxon>Fungi</taxon>
        <taxon>Fungi incertae sedis</taxon>
        <taxon>Chytridiomycota</taxon>
        <taxon>Chytridiomycota incertae sedis</taxon>
        <taxon>Chytridiomycetes</taxon>
        <taxon>Synchytriales</taxon>
        <taxon>Synchytriaceae</taxon>
        <taxon>Synchytrium</taxon>
    </lineage>
</organism>
<keyword evidence="27" id="KW-1185">Reference proteome</keyword>
<dbReference type="NCBIfam" id="NF006102">
    <property type="entry name" value="PRK08256.1"/>
    <property type="match status" value="1"/>
</dbReference>
<evidence type="ECO:0000256" key="10">
    <source>
        <dbReference type="ARBA" id="ARBA00022772"/>
    </source>
</evidence>
<dbReference type="PROSITE" id="PS01165">
    <property type="entry name" value="COPPER_AMINE_OXID_2"/>
    <property type="match status" value="1"/>
</dbReference>
<evidence type="ECO:0000256" key="7">
    <source>
        <dbReference type="ARBA" id="ARBA00022448"/>
    </source>
</evidence>
<keyword evidence="11 20" id="KW-0560">Oxidoreductase</keyword>
<dbReference type="InterPro" id="IPR020616">
    <property type="entry name" value="Thiolase_N"/>
</dbReference>
<keyword evidence="16" id="KW-0464">Manganese</keyword>
<evidence type="ECO:0000256" key="3">
    <source>
        <dbReference type="ARBA" id="ARBA00001947"/>
    </source>
</evidence>
<dbReference type="EC" id="1.4.3.-" evidence="20"/>
<dbReference type="InterPro" id="IPR036460">
    <property type="entry name" value="Cu_amine_oxidase_C_sf"/>
</dbReference>
<evidence type="ECO:0000313" key="26">
    <source>
        <dbReference type="EMBL" id="TPX35906.1"/>
    </source>
</evidence>
<dbReference type="PROSITE" id="PS01164">
    <property type="entry name" value="COPPER_AMINE_OXID_1"/>
    <property type="match status" value="1"/>
</dbReference>
<keyword evidence="8" id="KW-0808">Transferase</keyword>
<feature type="domain" description="Thiolase C-terminal" evidence="25">
    <location>
        <begin position="285"/>
        <end position="409"/>
    </location>
</feature>
<evidence type="ECO:0000256" key="12">
    <source>
        <dbReference type="ARBA" id="ARBA00023008"/>
    </source>
</evidence>
<dbReference type="InterPro" id="IPR020615">
    <property type="entry name" value="Thiolase_acyl_enz_int_AS"/>
</dbReference>
<evidence type="ECO:0000256" key="19">
    <source>
        <dbReference type="PIRSR" id="PIRSR600269-51"/>
    </source>
</evidence>
<dbReference type="GO" id="GO:0009308">
    <property type="term" value="P:amine metabolic process"/>
    <property type="evidence" value="ECO:0007669"/>
    <property type="project" value="UniProtKB-UniRule"/>
</dbReference>
<dbReference type="Pfam" id="PF02728">
    <property type="entry name" value="Cu_amine_oxidN3"/>
    <property type="match status" value="1"/>
</dbReference>
<comment type="PTM">
    <text evidence="19 20">Topaquinone (TPQ) is generated by copper-dependent autoxidation of a specific tyrosyl residue.</text>
</comment>
<evidence type="ECO:0000256" key="8">
    <source>
        <dbReference type="ARBA" id="ARBA00022679"/>
    </source>
</evidence>
<comment type="caution">
    <text evidence="26">The sequence shown here is derived from an EMBL/GenBank/DDBJ whole genome shotgun (WGS) entry which is preliminary data.</text>
</comment>
<dbReference type="Pfam" id="PF22691">
    <property type="entry name" value="Thiolase_C_1"/>
    <property type="match status" value="1"/>
</dbReference>
<sequence length="1150" mass="126254">MSFVYLLSYIIGVGMTKFEKPGRPDVKDDTRKDYTDMTLEAMTKALTDANVNFDEVETAMTGWVSGDSTAGQRAVYQLGLTQIPIINVNNNCSTGSTALYLARQAVAGGMVECALAVGFEKMKPGPLTGGGWNDRTSPLDKSVEIMAEINGIEKAPINPQIFMNGALEYINQYKHLGNDVEQLHMIAHKNHRASTLNPYSQFQDLYTLDQVKTARTIYGPATLLHCSPTSDGAACAIVASEEFVKKHHLEPQAIEIVAQTMATDSNLHFAVNGKPKSAIEIAGADMTRRAAADAYKIAKITSEQVDVCELHDCFSGNELMMYDCLQLCKPGHAGPWVASGAAAHPRFVPESKVDHHIVVNGSGGLISKGHPLGATGLAQACELSWQLRGWCGDRQVANPRYALQHNVGLGGAVVIGIYKKAFPNASTVGWTDPRVRFGYNPATEVRGVTMDMIKKVTSKDGSLLTAPKAAGGGANDKRTNPTMNTIKALHPLDPLTPKELSTIQQIINSFTGLSSKQYTSKVYSVILWEPSNDIYNKWRIDSTTPIPREAIATVVAITSDGTRTTNEVIIQLSPNTSVKSWKEIPGAQPNYVPEEFIGATLACRADQGIIDKCASYGFDMKSIVVEPWTIGPWKEFEGKRVMQVFFYAHVEDEDDCQYAHPLPMAAVVDCATFTVIDICGFGPKEEAAPVPLAPINYASKFSKEWGGFTKSLKPIQITQPEGASFKLDGYGIKWYNYSFRIGYGHREGIILQDVMWGDKALFRRICVNEMVVPYGDPRWPNPRKHAFDAGEAGLGILSNPLELGCDCVGDITYLDMHFSMSGEIYTIKNGICIHEEETGILWKHTQVNRKVEVRRNRRLVISHIATLANYEYAFYWYFHLDGTIQLEVKATGILSTIASSEDGVPKYGTAIAKGVNGTFHQHLFAARIDLPGENTVSEIDVVSIPPGPENPWAATNSLQITTKGNGFTTKETIITSEKDSGRDASLLTDRAWKIAYNGLPKNPSTDAAPAYKLIPTSVHPLYAQPDSLVATRASYTAHHLWVSRYDREERYAAGTFINLRDTVDGVALWTKQDRSLVNEDLVLWHTFGLTHIPRDEDFPVMPVEMCGFTLKASNFFSKNPTLDIPPTPSKHGGHSSCSNQRSSVGGLRGF</sequence>
<dbReference type="OrthoDB" id="5379943at2759"/>
<dbReference type="InterPro" id="IPR016039">
    <property type="entry name" value="Thiolase-like"/>
</dbReference>
<evidence type="ECO:0000259" key="23">
    <source>
        <dbReference type="Pfam" id="PF01179"/>
    </source>
</evidence>
<dbReference type="Pfam" id="PF01179">
    <property type="entry name" value="Cu_amine_oxid"/>
    <property type="match status" value="1"/>
</dbReference>
<dbReference type="EMBL" id="QEAO01000006">
    <property type="protein sequence ID" value="TPX35906.1"/>
    <property type="molecule type" value="Genomic_DNA"/>
</dbReference>
<dbReference type="InterPro" id="IPR000269">
    <property type="entry name" value="Cu_amine_oxidase"/>
</dbReference>
<evidence type="ECO:0000256" key="5">
    <source>
        <dbReference type="ARBA" id="ARBA00007983"/>
    </source>
</evidence>
<proteinExistence type="inferred from homology"/>
<evidence type="ECO:0000256" key="4">
    <source>
        <dbReference type="ARBA" id="ARBA00004275"/>
    </source>
</evidence>
<accession>A0A507CCY3</accession>
<evidence type="ECO:0000259" key="25">
    <source>
        <dbReference type="Pfam" id="PF22691"/>
    </source>
</evidence>
<dbReference type="AlphaFoldDB" id="A0A507CCY3"/>
<keyword evidence="15" id="KW-0576">Peroxisome</keyword>
<dbReference type="SUPFAM" id="SSF54416">
    <property type="entry name" value="Amine oxidase N-terminal region"/>
    <property type="match status" value="2"/>
</dbReference>
<dbReference type="Proteomes" id="UP000319731">
    <property type="component" value="Unassembled WGS sequence"/>
</dbReference>
<evidence type="ECO:0000256" key="2">
    <source>
        <dbReference type="ARBA" id="ARBA00001936"/>
    </source>
</evidence>
<evidence type="ECO:0000256" key="9">
    <source>
        <dbReference type="ARBA" id="ARBA00022723"/>
    </source>
</evidence>
<dbReference type="PROSITE" id="PS00098">
    <property type="entry name" value="THIOLASE_1"/>
    <property type="match status" value="1"/>
</dbReference>
<evidence type="ECO:0000256" key="17">
    <source>
        <dbReference type="ARBA" id="ARBA00048032"/>
    </source>
</evidence>
<keyword evidence="12 20" id="KW-0186">Copper</keyword>
<evidence type="ECO:0000256" key="16">
    <source>
        <dbReference type="ARBA" id="ARBA00023211"/>
    </source>
</evidence>
<keyword evidence="14" id="KW-0446">Lipid-binding</keyword>
<keyword evidence="9 20" id="KW-0479">Metal-binding</keyword>
<gene>
    <name evidence="26" type="ORF">SmJEL517_g01843</name>
</gene>
<dbReference type="GO" id="GO:0048038">
    <property type="term" value="F:quinone binding"/>
    <property type="evidence" value="ECO:0007669"/>
    <property type="project" value="InterPro"/>
</dbReference>
<evidence type="ECO:0000256" key="11">
    <source>
        <dbReference type="ARBA" id="ARBA00023002"/>
    </source>
</evidence>
<feature type="active site" description="Proton acceptor" evidence="18">
    <location>
        <position position="788"/>
    </location>
</feature>
<evidence type="ECO:0000256" key="1">
    <source>
        <dbReference type="ARBA" id="ARBA00001935"/>
    </source>
</evidence>
<dbReference type="GeneID" id="42003068"/>
<evidence type="ECO:0000256" key="20">
    <source>
        <dbReference type="RuleBase" id="RU000672"/>
    </source>
</evidence>
<dbReference type="CDD" id="cd00829">
    <property type="entry name" value="SCP-x_thiolase"/>
    <property type="match status" value="1"/>
</dbReference>
<dbReference type="InterPro" id="IPR015802">
    <property type="entry name" value="Cu_amine_oxidase_N3"/>
</dbReference>
<evidence type="ECO:0000259" key="24">
    <source>
        <dbReference type="Pfam" id="PF02728"/>
    </source>
</evidence>
<comment type="cofactor">
    <cofactor evidence="1">
        <name>Cu cation</name>
        <dbReference type="ChEBI" id="CHEBI:23378"/>
    </cofactor>
</comment>
<dbReference type="SUPFAM" id="SSF53901">
    <property type="entry name" value="Thiolase-like"/>
    <property type="match status" value="2"/>
</dbReference>
<dbReference type="InterPro" id="IPR049948">
    <property type="entry name" value="Cu_Am_ox_TPQ-bd"/>
</dbReference>
<comment type="cofactor">
    <cofactor evidence="3">
        <name>Zn(2+)</name>
        <dbReference type="ChEBI" id="CHEBI:29105"/>
    </cofactor>
</comment>
<dbReference type="RefSeq" id="XP_031026291.1">
    <property type="nucleotide sequence ID" value="XM_031167771.1"/>
</dbReference>
<dbReference type="PANTHER" id="PTHR10638:SF86">
    <property type="entry name" value="COPPER AMINE OXIDASE 1-RELATED"/>
    <property type="match status" value="1"/>
</dbReference>
<dbReference type="PROSITE" id="PS00737">
    <property type="entry name" value="THIOLASE_2"/>
    <property type="match status" value="1"/>
</dbReference>
<comment type="subunit">
    <text evidence="6">Homodimer.</text>
</comment>
<protein>
    <recommendedName>
        <fullName evidence="20">Amine oxidase</fullName>
        <ecNumber evidence="20">1.4.3.-</ecNumber>
    </recommendedName>
</protein>
<evidence type="ECO:0000256" key="6">
    <source>
        <dbReference type="ARBA" id="ARBA00011738"/>
    </source>
</evidence>
<dbReference type="GO" id="GO:0006869">
    <property type="term" value="P:lipid transport"/>
    <property type="evidence" value="ECO:0007669"/>
    <property type="project" value="UniProtKB-KW"/>
</dbReference>
<evidence type="ECO:0000313" key="27">
    <source>
        <dbReference type="Proteomes" id="UP000319731"/>
    </source>
</evidence>
<dbReference type="GO" id="GO:0005507">
    <property type="term" value="F:copper ion binding"/>
    <property type="evidence" value="ECO:0007669"/>
    <property type="project" value="InterPro"/>
</dbReference>
<keyword evidence="13" id="KW-0445">Lipid transport</keyword>
<comment type="cofactor">
    <cofactor evidence="20">
        <name>Cu cation</name>
        <dbReference type="ChEBI" id="CHEBI:23378"/>
    </cofactor>
    <text evidence="20">Contains 1 topaquinone per subunit.</text>
</comment>
<dbReference type="GO" id="GO:0008289">
    <property type="term" value="F:lipid binding"/>
    <property type="evidence" value="ECO:0007669"/>
    <property type="project" value="UniProtKB-KW"/>
</dbReference>
<dbReference type="Pfam" id="PF00108">
    <property type="entry name" value="Thiolase_N"/>
    <property type="match status" value="1"/>
</dbReference>
<dbReference type="GO" id="GO:0008131">
    <property type="term" value="F:primary methylamine oxidase activity"/>
    <property type="evidence" value="ECO:0007669"/>
    <property type="project" value="UniProtKB-EC"/>
</dbReference>
<keyword evidence="10 18" id="KW-0801">TPQ</keyword>
<feature type="active site" description="Schiff-base intermediate with substrate; via topaquinone" evidence="18">
    <location>
        <position position="870"/>
    </location>
</feature>
<evidence type="ECO:0000256" key="18">
    <source>
        <dbReference type="PIRSR" id="PIRSR600269-50"/>
    </source>
</evidence>
<comment type="catalytic activity">
    <reaction evidence="17">
        <text>a primary methyl amine + O2 + H2O = an aldehyde + H2O2 + NH4(+)</text>
        <dbReference type="Rhea" id="RHEA:16153"/>
        <dbReference type="ChEBI" id="CHEBI:15377"/>
        <dbReference type="ChEBI" id="CHEBI:15379"/>
        <dbReference type="ChEBI" id="CHEBI:16240"/>
        <dbReference type="ChEBI" id="CHEBI:17478"/>
        <dbReference type="ChEBI" id="CHEBI:28938"/>
        <dbReference type="ChEBI" id="CHEBI:228804"/>
        <dbReference type="EC" id="1.4.3.21"/>
    </reaction>
</comment>
<dbReference type="InterPro" id="IPR049947">
    <property type="entry name" value="Cu_Am_Ox_Cu-bd"/>
</dbReference>
<evidence type="ECO:0000256" key="14">
    <source>
        <dbReference type="ARBA" id="ARBA00023121"/>
    </source>
</evidence>
<dbReference type="SUPFAM" id="SSF49998">
    <property type="entry name" value="Amine oxidase catalytic domain"/>
    <property type="match status" value="1"/>
</dbReference>
<comment type="subcellular location">
    <subcellularLocation>
        <location evidence="4">Peroxisome</location>
    </subcellularLocation>
</comment>
<dbReference type="PANTHER" id="PTHR10638">
    <property type="entry name" value="COPPER AMINE OXIDASE"/>
    <property type="match status" value="1"/>
</dbReference>
<dbReference type="Gene3D" id="3.10.450.40">
    <property type="match status" value="2"/>
</dbReference>
<name>A0A507CCY3_9FUNG</name>
<feature type="modified residue" description="2',4',5'-topaquinone" evidence="19">
    <location>
        <position position="870"/>
    </location>
</feature>
<feature type="region of interest" description="Disordered" evidence="21">
    <location>
        <begin position="1121"/>
        <end position="1150"/>
    </location>
</feature>
<dbReference type="InterPro" id="IPR016182">
    <property type="entry name" value="Cu_amine_oxidase_N-reg"/>
</dbReference>
<reference evidence="26 27" key="1">
    <citation type="journal article" date="2019" name="Sci. Rep.">
        <title>Comparative genomics of chytrid fungi reveal insights into the obligate biotrophic and pathogenic lifestyle of Synchytrium endobioticum.</title>
        <authorList>
            <person name="van de Vossenberg B.T.L.H."/>
            <person name="Warris S."/>
            <person name="Nguyen H.D.T."/>
            <person name="van Gent-Pelzer M.P.E."/>
            <person name="Joly D.L."/>
            <person name="van de Geest H.C."/>
            <person name="Bonants P.J.M."/>
            <person name="Smith D.S."/>
            <person name="Levesque C.A."/>
            <person name="van der Lee T.A.J."/>
        </authorList>
    </citation>
    <scope>NUCLEOTIDE SEQUENCE [LARGE SCALE GENOMIC DNA]</scope>
    <source>
        <strain evidence="26 27">JEL517</strain>
    </source>
</reference>
<feature type="domain" description="Thiolase N-terminal" evidence="22">
    <location>
        <begin position="9"/>
        <end position="124"/>
    </location>
</feature>
<comment type="similarity">
    <text evidence="5 20">Belongs to the copper/topaquinone oxidase family.</text>
</comment>
<comment type="cofactor">
    <cofactor evidence="2">
        <name>Mn(2+)</name>
        <dbReference type="ChEBI" id="CHEBI:29035"/>
    </cofactor>
</comment>
<dbReference type="Gene3D" id="3.40.47.10">
    <property type="match status" value="1"/>
</dbReference>
<evidence type="ECO:0000256" key="21">
    <source>
        <dbReference type="SAM" id="MobiDB-lite"/>
    </source>
</evidence>
<evidence type="ECO:0000259" key="22">
    <source>
        <dbReference type="Pfam" id="PF00108"/>
    </source>
</evidence>
<feature type="domain" description="Copper amine oxidase N3-terminal" evidence="24">
    <location>
        <begin position="608"/>
        <end position="678"/>
    </location>
</feature>
<evidence type="ECO:0000256" key="15">
    <source>
        <dbReference type="ARBA" id="ARBA00023140"/>
    </source>
</evidence>
<dbReference type="InterPro" id="IPR015798">
    <property type="entry name" value="Cu_amine_oxidase_C"/>
</dbReference>
<dbReference type="GO" id="GO:0005777">
    <property type="term" value="C:peroxisome"/>
    <property type="evidence" value="ECO:0007669"/>
    <property type="project" value="UniProtKB-SubCell"/>
</dbReference>
<dbReference type="STRING" id="1806994.A0A507CCY3"/>